<dbReference type="GO" id="GO:0004089">
    <property type="term" value="F:carbonate dehydratase activity"/>
    <property type="evidence" value="ECO:0007669"/>
    <property type="project" value="UniProtKB-EC"/>
</dbReference>
<name>A0ABD4XAD0_9RHOB</name>
<dbReference type="InterPro" id="IPR036398">
    <property type="entry name" value="CA_dom_sf"/>
</dbReference>
<keyword evidence="1" id="KW-0732">Signal</keyword>
<dbReference type="AlphaFoldDB" id="A0ABD4XAD0"/>
<dbReference type="InterPro" id="IPR018883">
    <property type="entry name" value="Delta_CA"/>
</dbReference>
<feature type="signal peptide" evidence="1">
    <location>
        <begin position="1"/>
        <end position="23"/>
    </location>
</feature>
<dbReference type="RefSeq" id="WP_274839726.1">
    <property type="nucleotide sequence ID" value="NZ_JARCJF010000005.1"/>
</dbReference>
<sequence>MTRAYLRAVTVSSFFLLAGGVHATSTGHGEEMHVVPDAVITEQRQALSENTLFAGFGPQAPRDIDSMGGSNKVSFEAAPPYSEMNLCNIHFHESAEHRGGEFTTYAGNGDGHGYGSGYKYSGELSVTELAPYHEEVGATEHGSLVPGDTIEVHFVHTTARVDPGPTLGSCLSEAIKNPQLRVEAQVFVLVNDEAALDFTKVTRLQKKNGLTQAVNMPTDTGRPVVYAGSTTGPGYNEKGSPFQVTWAVRPKVAKVSIQSVARWLDYNTFDEDHAHGVRNLVINPDLLSVIGR</sequence>
<dbReference type="SUPFAM" id="SSF51069">
    <property type="entry name" value="Carbonic anhydrase"/>
    <property type="match status" value="1"/>
</dbReference>
<dbReference type="Proteomes" id="UP001218364">
    <property type="component" value="Unassembled WGS sequence"/>
</dbReference>
<comment type="caution">
    <text evidence="2">The sequence shown here is derived from an EMBL/GenBank/DDBJ whole genome shotgun (WGS) entry which is preliminary data.</text>
</comment>
<reference evidence="2 3" key="1">
    <citation type="submission" date="2023-02" db="EMBL/GenBank/DDBJ databases">
        <title>Population genomics of bacteria associated with diatom.</title>
        <authorList>
            <person name="Xie J."/>
            <person name="Wang H."/>
        </authorList>
    </citation>
    <scope>NUCLEOTIDE SEQUENCE [LARGE SCALE GENOMIC DNA]</scope>
    <source>
        <strain evidence="2 3">PT47_8</strain>
    </source>
</reference>
<evidence type="ECO:0000313" key="3">
    <source>
        <dbReference type="Proteomes" id="UP001218364"/>
    </source>
</evidence>
<feature type="chain" id="PRO_5044888496" evidence="1">
    <location>
        <begin position="24"/>
        <end position="292"/>
    </location>
</feature>
<dbReference type="EC" id="4.2.1.1" evidence="2"/>
<evidence type="ECO:0000256" key="1">
    <source>
        <dbReference type="SAM" id="SignalP"/>
    </source>
</evidence>
<organism evidence="2 3">
    <name type="scientific">Phaeobacter gallaeciensis</name>
    <dbReference type="NCBI Taxonomy" id="60890"/>
    <lineage>
        <taxon>Bacteria</taxon>
        <taxon>Pseudomonadati</taxon>
        <taxon>Pseudomonadota</taxon>
        <taxon>Alphaproteobacteria</taxon>
        <taxon>Rhodobacterales</taxon>
        <taxon>Roseobacteraceae</taxon>
        <taxon>Phaeobacter</taxon>
    </lineage>
</organism>
<gene>
    <name evidence="2" type="ORF">PXK24_11925</name>
</gene>
<dbReference type="Pfam" id="PF10563">
    <property type="entry name" value="CA_like"/>
    <property type="match status" value="1"/>
</dbReference>
<evidence type="ECO:0000313" key="2">
    <source>
        <dbReference type="EMBL" id="MDE4166403.1"/>
    </source>
</evidence>
<proteinExistence type="predicted"/>
<accession>A0ABD4XAD0</accession>
<dbReference type="EMBL" id="JARCJK010000005">
    <property type="protein sequence ID" value="MDE4166403.1"/>
    <property type="molecule type" value="Genomic_DNA"/>
</dbReference>
<keyword evidence="2" id="KW-0456">Lyase</keyword>
<protein>
    <submittedName>
        <fullName evidence="2">Delta-class carbonic anhydrase</fullName>
        <ecNumber evidence="2">4.2.1.1</ecNumber>
    </submittedName>
</protein>